<dbReference type="Gene3D" id="3.40.50.1820">
    <property type="entry name" value="alpha/beta hydrolase"/>
    <property type="match status" value="1"/>
</dbReference>
<dbReference type="PANTHER" id="PTHR37017">
    <property type="entry name" value="AB HYDROLASE-1 DOMAIN-CONTAINING PROTEIN-RELATED"/>
    <property type="match status" value="1"/>
</dbReference>
<name>A0ABN3RSZ5_9ACTN</name>
<keyword evidence="2" id="KW-0378">Hydrolase</keyword>
<organism evidence="2 3">
    <name type="scientific">Streptomyces lunalinharesii</name>
    <dbReference type="NCBI Taxonomy" id="333384"/>
    <lineage>
        <taxon>Bacteria</taxon>
        <taxon>Bacillati</taxon>
        <taxon>Actinomycetota</taxon>
        <taxon>Actinomycetes</taxon>
        <taxon>Kitasatosporales</taxon>
        <taxon>Streptomycetaceae</taxon>
        <taxon>Streptomyces</taxon>
    </lineage>
</organism>
<gene>
    <name evidence="2" type="ORF">GCM10009864_25430</name>
</gene>
<keyword evidence="3" id="KW-1185">Reference proteome</keyword>
<dbReference type="PANTHER" id="PTHR37017:SF11">
    <property type="entry name" value="ESTERASE_LIPASE_THIOESTERASE DOMAIN-CONTAINING PROTEIN"/>
    <property type="match status" value="1"/>
</dbReference>
<dbReference type="GO" id="GO:0016787">
    <property type="term" value="F:hydrolase activity"/>
    <property type="evidence" value="ECO:0007669"/>
    <property type="project" value="UniProtKB-KW"/>
</dbReference>
<dbReference type="EMBL" id="BAAARK010000006">
    <property type="protein sequence ID" value="GAA2657804.1"/>
    <property type="molecule type" value="Genomic_DNA"/>
</dbReference>
<dbReference type="SUPFAM" id="SSF53474">
    <property type="entry name" value="alpha/beta-Hydrolases"/>
    <property type="match status" value="1"/>
</dbReference>
<dbReference type="InterPro" id="IPR000073">
    <property type="entry name" value="AB_hydrolase_1"/>
</dbReference>
<evidence type="ECO:0000313" key="2">
    <source>
        <dbReference type="EMBL" id="GAA2657804.1"/>
    </source>
</evidence>
<feature type="domain" description="AB hydrolase-1" evidence="1">
    <location>
        <begin position="4"/>
        <end position="269"/>
    </location>
</feature>
<evidence type="ECO:0000259" key="1">
    <source>
        <dbReference type="Pfam" id="PF12697"/>
    </source>
</evidence>
<dbReference type="InterPro" id="IPR052897">
    <property type="entry name" value="Sec-Metab_Biosynth_Hydrolase"/>
</dbReference>
<protein>
    <submittedName>
        <fullName evidence="2">Alpha/beta hydrolase</fullName>
    </submittedName>
</protein>
<dbReference type="Proteomes" id="UP001500994">
    <property type="component" value="Unassembled WGS sequence"/>
</dbReference>
<dbReference type="InterPro" id="IPR029058">
    <property type="entry name" value="AB_hydrolase_fold"/>
</dbReference>
<reference evidence="2 3" key="1">
    <citation type="journal article" date="2019" name="Int. J. Syst. Evol. Microbiol.">
        <title>The Global Catalogue of Microorganisms (GCM) 10K type strain sequencing project: providing services to taxonomists for standard genome sequencing and annotation.</title>
        <authorList>
            <consortium name="The Broad Institute Genomics Platform"/>
            <consortium name="The Broad Institute Genome Sequencing Center for Infectious Disease"/>
            <person name="Wu L."/>
            <person name="Ma J."/>
        </authorList>
    </citation>
    <scope>NUCLEOTIDE SEQUENCE [LARGE SCALE GENOMIC DNA]</scope>
    <source>
        <strain evidence="2 3">JCM 16374</strain>
    </source>
</reference>
<sequence>MRKVVLVHGFWHGSWCWSRVTEQLAARGVASVAVDLEGHGLNGRQPSTRWNRPFDPAAFAVEPSAVAAVTASSAAAMLVEQIRTIGSGEPCIVVAHSQGGTVATAAAELAPELFAHLVYVAALAPVAGLPSVAYSWVPENQGELVLRLLRADPAGVGAVRIDPDDRDGHAAIRETFYGDVDEATATAAISLLSADSPLGIPTETFPVTAGRYGTMPHTYVVCTKDNTIPVALQRRFVREIDAVSNAPTTVVELDSSHSPFLSRPVALATAITGLCGRA</sequence>
<accession>A0ABN3RSZ5</accession>
<dbReference type="RefSeq" id="WP_344575226.1">
    <property type="nucleotide sequence ID" value="NZ_BAAARK010000006.1"/>
</dbReference>
<evidence type="ECO:0000313" key="3">
    <source>
        <dbReference type="Proteomes" id="UP001500994"/>
    </source>
</evidence>
<proteinExistence type="predicted"/>
<dbReference type="Pfam" id="PF12697">
    <property type="entry name" value="Abhydrolase_6"/>
    <property type="match status" value="1"/>
</dbReference>
<comment type="caution">
    <text evidence="2">The sequence shown here is derived from an EMBL/GenBank/DDBJ whole genome shotgun (WGS) entry which is preliminary data.</text>
</comment>